<dbReference type="Proteomes" id="UP000054560">
    <property type="component" value="Unassembled WGS sequence"/>
</dbReference>
<feature type="compositionally biased region" description="Acidic residues" evidence="1">
    <location>
        <begin position="215"/>
        <end position="224"/>
    </location>
</feature>
<keyword evidence="3" id="KW-1185">Reference proteome</keyword>
<evidence type="ECO:0000313" key="3">
    <source>
        <dbReference type="Proteomes" id="UP000054560"/>
    </source>
</evidence>
<evidence type="ECO:0000256" key="1">
    <source>
        <dbReference type="SAM" id="MobiDB-lite"/>
    </source>
</evidence>
<proteinExistence type="predicted"/>
<feature type="region of interest" description="Disordered" evidence="1">
    <location>
        <begin position="164"/>
        <end position="246"/>
    </location>
</feature>
<dbReference type="EMBL" id="KQ241699">
    <property type="protein sequence ID" value="KNC85495.1"/>
    <property type="molecule type" value="Genomic_DNA"/>
</dbReference>
<dbReference type="RefSeq" id="XP_014159397.1">
    <property type="nucleotide sequence ID" value="XM_014303922.1"/>
</dbReference>
<dbReference type="AlphaFoldDB" id="A0A0L0G916"/>
<reference evidence="2 3" key="1">
    <citation type="submission" date="2011-02" db="EMBL/GenBank/DDBJ databases">
        <title>The Genome Sequence of Sphaeroforma arctica JP610.</title>
        <authorList>
            <consortium name="The Broad Institute Genome Sequencing Platform"/>
            <person name="Russ C."/>
            <person name="Cuomo C."/>
            <person name="Young S.K."/>
            <person name="Zeng Q."/>
            <person name="Gargeya S."/>
            <person name="Alvarado L."/>
            <person name="Berlin A."/>
            <person name="Chapman S.B."/>
            <person name="Chen Z."/>
            <person name="Freedman E."/>
            <person name="Gellesch M."/>
            <person name="Goldberg J."/>
            <person name="Griggs A."/>
            <person name="Gujja S."/>
            <person name="Heilman E."/>
            <person name="Heiman D."/>
            <person name="Howarth C."/>
            <person name="Mehta T."/>
            <person name="Neiman D."/>
            <person name="Pearson M."/>
            <person name="Roberts A."/>
            <person name="Saif S."/>
            <person name="Shea T."/>
            <person name="Shenoy N."/>
            <person name="Sisk P."/>
            <person name="Stolte C."/>
            <person name="Sykes S."/>
            <person name="White J."/>
            <person name="Yandava C."/>
            <person name="Burger G."/>
            <person name="Gray M.W."/>
            <person name="Holland P.W.H."/>
            <person name="King N."/>
            <person name="Lang F.B.F."/>
            <person name="Roger A.J."/>
            <person name="Ruiz-Trillo I."/>
            <person name="Haas B."/>
            <person name="Nusbaum C."/>
            <person name="Birren B."/>
        </authorList>
    </citation>
    <scope>NUCLEOTIDE SEQUENCE [LARGE SCALE GENOMIC DNA]</scope>
    <source>
        <strain evidence="2 3">JP610</strain>
    </source>
</reference>
<sequence length="287" mass="31224">MVRNENLAIADRLYSPSDKWHGCTIPSGSLRIEAKGKHKYDSPAGFGAFLGREPNCTLDTWKIQNFATQREHCFHDVQLLPDELPQWNSTVKRCTQTSTLSSYTIVPDNWYHLDSATTASVPHVPLLPPAVATSPSTSPLASAPPLLALPPVFAPPSYIVPSSTRLPIQHPPSPRVHTPVDNMSLTARDGSDQFDTDDLDFPHSPQSSQSSVTILDDDLFDDGIDSPQDLSDSSGTPSPSGIESTAELSDYSADVDFLHSAHLFARSATIDLTIITPPPPPLSYRPF</sequence>
<protein>
    <submittedName>
        <fullName evidence="2">Uncharacterized protein</fullName>
    </submittedName>
</protein>
<gene>
    <name evidence="2" type="ORF">SARC_02332</name>
</gene>
<evidence type="ECO:0000313" key="2">
    <source>
        <dbReference type="EMBL" id="KNC85495.1"/>
    </source>
</evidence>
<feature type="compositionally biased region" description="Polar residues" evidence="1">
    <location>
        <begin position="228"/>
        <end position="246"/>
    </location>
</feature>
<feature type="compositionally biased region" description="Polar residues" evidence="1">
    <location>
        <begin position="204"/>
        <end position="213"/>
    </location>
</feature>
<organism evidence="2 3">
    <name type="scientific">Sphaeroforma arctica JP610</name>
    <dbReference type="NCBI Taxonomy" id="667725"/>
    <lineage>
        <taxon>Eukaryota</taxon>
        <taxon>Ichthyosporea</taxon>
        <taxon>Ichthyophonida</taxon>
        <taxon>Sphaeroforma</taxon>
    </lineage>
</organism>
<name>A0A0L0G916_9EUKA</name>
<dbReference type="GeneID" id="25902836"/>
<accession>A0A0L0G916</accession>